<name>A0A9W4TVB2_9ASCO</name>
<gene>
    <name evidence="4" type="ORF">CANVERA_P2588</name>
</gene>
<dbReference type="SUPFAM" id="SSF50978">
    <property type="entry name" value="WD40 repeat-like"/>
    <property type="match status" value="1"/>
</dbReference>
<dbReference type="Pfam" id="PF00400">
    <property type="entry name" value="WD40"/>
    <property type="match status" value="2"/>
</dbReference>
<dbReference type="Gene3D" id="2.130.10.10">
    <property type="entry name" value="YVTN repeat-like/Quinoprotein amine dehydrogenase"/>
    <property type="match status" value="1"/>
</dbReference>
<proteinExistence type="predicted"/>
<organism evidence="4 5">
    <name type="scientific">Candida verbasci</name>
    <dbReference type="NCBI Taxonomy" id="1227364"/>
    <lineage>
        <taxon>Eukaryota</taxon>
        <taxon>Fungi</taxon>
        <taxon>Dikarya</taxon>
        <taxon>Ascomycota</taxon>
        <taxon>Saccharomycotina</taxon>
        <taxon>Pichiomycetes</taxon>
        <taxon>Debaryomycetaceae</taxon>
        <taxon>Candida/Lodderomyces clade</taxon>
        <taxon>Candida</taxon>
    </lineage>
</organism>
<dbReference type="InterPro" id="IPR001680">
    <property type="entry name" value="WD40_rpt"/>
</dbReference>
<accession>A0A9W4TVB2</accession>
<keyword evidence="1 3" id="KW-0853">WD repeat</keyword>
<reference evidence="4" key="1">
    <citation type="submission" date="2022-12" db="EMBL/GenBank/DDBJ databases">
        <authorList>
            <person name="Brejova B."/>
        </authorList>
    </citation>
    <scope>NUCLEOTIDE SEQUENCE</scope>
</reference>
<dbReference type="EMBL" id="CANTUO010000002">
    <property type="protein sequence ID" value="CAI5758075.1"/>
    <property type="molecule type" value="Genomic_DNA"/>
</dbReference>
<dbReference type="PROSITE" id="PS50082">
    <property type="entry name" value="WD_REPEATS_2"/>
    <property type="match status" value="1"/>
</dbReference>
<evidence type="ECO:0000313" key="4">
    <source>
        <dbReference type="EMBL" id="CAI5758075.1"/>
    </source>
</evidence>
<dbReference type="Proteomes" id="UP001152885">
    <property type="component" value="Unassembled WGS sequence"/>
</dbReference>
<dbReference type="InterPro" id="IPR036322">
    <property type="entry name" value="WD40_repeat_dom_sf"/>
</dbReference>
<dbReference type="AlphaFoldDB" id="A0A9W4TVB2"/>
<comment type="caution">
    <text evidence="4">The sequence shown here is derived from an EMBL/GenBank/DDBJ whole genome shotgun (WGS) entry which is preliminary data.</text>
</comment>
<dbReference type="InterPro" id="IPR015943">
    <property type="entry name" value="WD40/YVTN_repeat-like_dom_sf"/>
</dbReference>
<dbReference type="PANTHER" id="PTHR22850">
    <property type="entry name" value="WD40 REPEAT FAMILY"/>
    <property type="match status" value="1"/>
</dbReference>
<keyword evidence="2" id="KW-0677">Repeat</keyword>
<dbReference type="SMART" id="SM00320">
    <property type="entry name" value="WD40"/>
    <property type="match status" value="4"/>
</dbReference>
<sequence length="638" mass="72268">MTEFYEPTLLFRANAIKKFNPSLSPISSCDSLSLNQETKNFSYLHNNNSSSSSWLLNSNNPNDTKVLYKSCSLNKTNVKSNYWKIPDSQLNLTSLAITQNNDSNIPKIAISSGYTENNLFIYELNLNNNHLIHHSTISLSSIYNMEWLNSKYLITGNNKGYAHLISIPIEDDDSIDLDDEPSAEIFKRFNHRKYLKKKTNTISQPIKKLKLTNNYQNLITIYNDSHLFNWDIKNSNTQLKPSPLTISTIPNIKNFDVNLNNPNYLSICGKFGVSLFDLRECKFNVPNQEPTSCTANIIKWNFNNENLLAVGNEDGVVRLWDLRKQDSILNLSGHLRNTQVTSLEWINNNDIISGGSDGNIIHWDLSSDGLNIDNINQTINCGLTQGLDSLSKSKYDQRQCGTILPASNTNIISMCSVENSIDDDIKVISIDGSSFLGVHSKIQEDINISLNTSKLYYTEEDLQLLLNSTSSKSISNATLLDSNSQDSIIQPLDITRKPTIIYNNNNNNINNVSNDTLVGEDLDLAKEEQITENSNELEHEMIEIKRNESLSSSHSNNEFEFISTNQLYISSCENSPNTSTMNESFDSISTIATDKDLIIMDDESKQKQNEEKKNHKRNESNEFIFNHIFDSLDDSNIY</sequence>
<keyword evidence="5" id="KW-1185">Reference proteome</keyword>
<feature type="repeat" description="WD" evidence="3">
    <location>
        <begin position="304"/>
        <end position="330"/>
    </location>
</feature>
<evidence type="ECO:0000256" key="2">
    <source>
        <dbReference type="ARBA" id="ARBA00022737"/>
    </source>
</evidence>
<evidence type="ECO:0000313" key="5">
    <source>
        <dbReference type="Proteomes" id="UP001152885"/>
    </source>
</evidence>
<evidence type="ECO:0000256" key="1">
    <source>
        <dbReference type="ARBA" id="ARBA00022574"/>
    </source>
</evidence>
<evidence type="ECO:0008006" key="6">
    <source>
        <dbReference type="Google" id="ProtNLM"/>
    </source>
</evidence>
<evidence type="ECO:0000256" key="3">
    <source>
        <dbReference type="PROSITE-ProRule" id="PRU00221"/>
    </source>
</evidence>
<protein>
    <recommendedName>
        <fullName evidence="6">Protein DSE1</fullName>
    </recommendedName>
</protein>
<dbReference type="InterPro" id="IPR050459">
    <property type="entry name" value="WD_repeat_RBAP46/RBAP48/MSI1"/>
</dbReference>
<dbReference type="OrthoDB" id="361494at2759"/>